<name>A0A7X9RVF6_9BACT</name>
<evidence type="ECO:0000313" key="2">
    <source>
        <dbReference type="Proteomes" id="UP000576082"/>
    </source>
</evidence>
<keyword evidence="2" id="KW-1185">Reference proteome</keyword>
<dbReference type="EMBL" id="JABANE010000040">
    <property type="protein sequence ID" value="NME69369.1"/>
    <property type="molecule type" value="Genomic_DNA"/>
</dbReference>
<proteinExistence type="predicted"/>
<dbReference type="AlphaFoldDB" id="A0A7X9RVF6"/>
<protein>
    <recommendedName>
        <fullName evidence="3">Tetratricopeptide repeat protein</fullName>
    </recommendedName>
</protein>
<comment type="caution">
    <text evidence="1">The sequence shown here is derived from an EMBL/GenBank/DDBJ whole genome shotgun (WGS) entry which is preliminary data.</text>
</comment>
<dbReference type="Gene3D" id="1.25.40.10">
    <property type="entry name" value="Tetratricopeptide repeat domain"/>
    <property type="match status" value="1"/>
</dbReference>
<accession>A0A7X9RVF6</accession>
<dbReference type="InterPro" id="IPR011990">
    <property type="entry name" value="TPR-like_helical_dom_sf"/>
</dbReference>
<dbReference type="Proteomes" id="UP000576082">
    <property type="component" value="Unassembled WGS sequence"/>
</dbReference>
<reference evidence="1 2" key="1">
    <citation type="submission" date="2020-04" db="EMBL/GenBank/DDBJ databases">
        <title>Flammeovirga sp. SR4, a novel species isolated from seawater.</title>
        <authorList>
            <person name="Wang X."/>
        </authorList>
    </citation>
    <scope>NUCLEOTIDE SEQUENCE [LARGE SCALE GENOMIC DNA]</scope>
    <source>
        <strain evidence="1 2">ATCC 23126</strain>
    </source>
</reference>
<gene>
    <name evidence="1" type="ORF">HHU12_15440</name>
</gene>
<dbReference type="RefSeq" id="WP_062619389.1">
    <property type="nucleotide sequence ID" value="NZ_JABANE010000040.1"/>
</dbReference>
<evidence type="ECO:0008006" key="3">
    <source>
        <dbReference type="Google" id="ProtNLM"/>
    </source>
</evidence>
<organism evidence="1 2">
    <name type="scientific">Flammeovirga aprica JL-4</name>
    <dbReference type="NCBI Taxonomy" id="694437"/>
    <lineage>
        <taxon>Bacteria</taxon>
        <taxon>Pseudomonadati</taxon>
        <taxon>Bacteroidota</taxon>
        <taxon>Cytophagia</taxon>
        <taxon>Cytophagales</taxon>
        <taxon>Flammeovirgaceae</taxon>
        <taxon>Flammeovirga</taxon>
    </lineage>
</organism>
<sequence length="220" mass="26547">MYSVREIYTLREEGKYQEAFLTARGLLELSPNDEEIHAAMAWVLYDMLKVAHQEKEHEQFLELYATFVEYIPEEADRLQYCACLSFYDELRLLLEQEKYELADQLLLLFAPLTFHPQKEKPKPFYQILELVMHFNQYLPNFLSFIRSWRLTNLLPQHYQTNGQNMSIAERVHWLVGQHLYERNRSNHDLIQAYVKQLDLLLDRCPQFHHVKKIREKLLDL</sequence>
<evidence type="ECO:0000313" key="1">
    <source>
        <dbReference type="EMBL" id="NME69369.1"/>
    </source>
</evidence>